<proteinExistence type="predicted"/>
<feature type="region of interest" description="Disordered" evidence="1">
    <location>
        <begin position="1"/>
        <end position="22"/>
    </location>
</feature>
<comment type="caution">
    <text evidence="2">The sequence shown here is derived from an EMBL/GenBank/DDBJ whole genome shotgun (WGS) entry which is preliminary data.</text>
</comment>
<dbReference type="OrthoDB" id="2634326at2759"/>
<dbReference type="EMBL" id="JAACJM010000188">
    <property type="protein sequence ID" value="KAF5339074.1"/>
    <property type="molecule type" value="Genomic_DNA"/>
</dbReference>
<organism evidence="2 3">
    <name type="scientific">Tetrapyrgos nigripes</name>
    <dbReference type="NCBI Taxonomy" id="182062"/>
    <lineage>
        <taxon>Eukaryota</taxon>
        <taxon>Fungi</taxon>
        <taxon>Dikarya</taxon>
        <taxon>Basidiomycota</taxon>
        <taxon>Agaricomycotina</taxon>
        <taxon>Agaricomycetes</taxon>
        <taxon>Agaricomycetidae</taxon>
        <taxon>Agaricales</taxon>
        <taxon>Marasmiineae</taxon>
        <taxon>Marasmiaceae</taxon>
        <taxon>Tetrapyrgos</taxon>
    </lineage>
</organism>
<feature type="compositionally biased region" description="Basic and acidic residues" evidence="1">
    <location>
        <begin position="1"/>
        <end position="21"/>
    </location>
</feature>
<keyword evidence="3" id="KW-1185">Reference proteome</keyword>
<evidence type="ECO:0000313" key="2">
    <source>
        <dbReference type="EMBL" id="KAF5339074.1"/>
    </source>
</evidence>
<dbReference type="AlphaFoldDB" id="A0A8H5FJG8"/>
<protein>
    <submittedName>
        <fullName evidence="2">Uncharacterized protein</fullName>
    </submittedName>
</protein>
<sequence>MDRTLTRGDHLVDHSGPRHQDPVTILKPGKSGEVVRYYEGIAGYVLPGSGRVVTTPNMNIVYAPWADCCSTRMRKDFFFGKDDPLCFPQPFHHSIAHLAVIPVPSTLPDSPLALAWYRPTLNDFASHDPIKPWDGLGTFKRDLLIRLQTFSDSLMTGLKGSTSQIAQDYHISNGRLQLRELVDQLDLPACREECCLRLARLQRCFLELYARWKWLTVYSLRVQREDPFPVDRTLTGAFTDDLSIASKLFHCGIPLWLVRDIEQTSGVRVDRISKAIDESANRLIPIRDSDEFFDVSDAVPPHPIIWSGLPGKAERYLAMSHYTRTLFSYSLLGTFEPSSSSSSLANRTPVTQQEAWVDALGSGEVIPEQSKDRKGSKKPYARSKPSPSSSLQRNKFIPIEHAFNPPAVPAWTTALVELKAFGLNPPPSKLKNFVPDPEILIGSSDDSTKSRLIRSWIKVREIFLYRLSSSGSTPLKLSNSEWRLILELSGGLTFQTGTKTANQLEAAQRLLKAYVDDSRHGIQLRVADLPSAVASWRGVEVEAGELVPVDMAREVLWELYEISFRMEFLALDQHMLSQLTEEERSNRRLQLNVCWAGLPFRAEAEHWDKGLTARSIKSRLPYIQAFFRTLSGWPGQQPAVLRHSFPTPSTNGSITEEGFLGTVANIELILARYYVRSFYNVFSRPPIVPHHLL</sequence>
<accession>A0A8H5FJG8</accession>
<evidence type="ECO:0000256" key="1">
    <source>
        <dbReference type="SAM" id="MobiDB-lite"/>
    </source>
</evidence>
<dbReference type="Proteomes" id="UP000559256">
    <property type="component" value="Unassembled WGS sequence"/>
</dbReference>
<reference evidence="2 3" key="1">
    <citation type="journal article" date="2020" name="ISME J.">
        <title>Uncovering the hidden diversity of litter-decomposition mechanisms in mushroom-forming fungi.</title>
        <authorList>
            <person name="Floudas D."/>
            <person name="Bentzer J."/>
            <person name="Ahren D."/>
            <person name="Johansson T."/>
            <person name="Persson P."/>
            <person name="Tunlid A."/>
        </authorList>
    </citation>
    <scope>NUCLEOTIDE SEQUENCE [LARGE SCALE GENOMIC DNA]</scope>
    <source>
        <strain evidence="2 3">CBS 291.85</strain>
    </source>
</reference>
<feature type="region of interest" description="Disordered" evidence="1">
    <location>
        <begin position="361"/>
        <end position="392"/>
    </location>
</feature>
<name>A0A8H5FJG8_9AGAR</name>
<gene>
    <name evidence="2" type="ORF">D9758_016462</name>
</gene>
<evidence type="ECO:0000313" key="3">
    <source>
        <dbReference type="Proteomes" id="UP000559256"/>
    </source>
</evidence>